<evidence type="ECO:0000313" key="2">
    <source>
        <dbReference type="EMBL" id="EKC75766.1"/>
    </source>
</evidence>
<dbReference type="Pfam" id="PF03432">
    <property type="entry name" value="Relaxase"/>
    <property type="match status" value="1"/>
</dbReference>
<feature type="non-terminal residue" evidence="2">
    <location>
        <position position="1"/>
    </location>
</feature>
<name>K1UVS4_9ZZZZ</name>
<dbReference type="InterPro" id="IPR005094">
    <property type="entry name" value="Endonuclease_MobA/VirD2"/>
</dbReference>
<protein>
    <submittedName>
        <fullName evidence="2">Relaxase/mobilization nuclease domain protein</fullName>
    </submittedName>
</protein>
<accession>K1UVS4</accession>
<evidence type="ECO:0000259" key="1">
    <source>
        <dbReference type="Pfam" id="PF03432"/>
    </source>
</evidence>
<dbReference type="AlphaFoldDB" id="K1UVS4"/>
<gene>
    <name evidence="2" type="ORF">OBE_01197</name>
</gene>
<proteinExistence type="predicted"/>
<reference evidence="2" key="1">
    <citation type="journal article" date="2013" name="Environ. Microbiol.">
        <title>Microbiota from the distal guts of lean and obese adolescents exhibit partial functional redundancy besides clear differences in community structure.</title>
        <authorList>
            <person name="Ferrer M."/>
            <person name="Ruiz A."/>
            <person name="Lanza F."/>
            <person name="Haange S.B."/>
            <person name="Oberbach A."/>
            <person name="Till H."/>
            <person name="Bargiela R."/>
            <person name="Campoy C."/>
            <person name="Segura M.T."/>
            <person name="Richter M."/>
            <person name="von Bergen M."/>
            <person name="Seifert J."/>
            <person name="Suarez A."/>
        </authorList>
    </citation>
    <scope>NUCLEOTIDE SEQUENCE</scope>
</reference>
<organism evidence="2">
    <name type="scientific">human gut metagenome</name>
    <dbReference type="NCBI Taxonomy" id="408170"/>
    <lineage>
        <taxon>unclassified sequences</taxon>
        <taxon>metagenomes</taxon>
        <taxon>organismal metagenomes</taxon>
    </lineage>
</organism>
<dbReference type="EMBL" id="AJWZ01000785">
    <property type="protein sequence ID" value="EKC75766.1"/>
    <property type="molecule type" value="Genomic_DNA"/>
</dbReference>
<feature type="domain" description="MobA/VirD2-like nuclease" evidence="1">
    <location>
        <begin position="41"/>
        <end position="96"/>
    </location>
</feature>
<comment type="caution">
    <text evidence="2">The sequence shown here is derived from an EMBL/GenBank/DDBJ whole genome shotgun (WGS) entry which is preliminary data.</text>
</comment>
<sequence>GTCSLAVTKIWTIKDSLQRVLDYAANPDKTEYDALAQTLHYAENDAKTKLNESAQLVTGIHCRADHAWEDMRAVQERFGKTDGVVALHAYQSFREGR</sequence>